<keyword evidence="1" id="KW-1133">Transmembrane helix</keyword>
<organism evidence="2 3">
    <name type="scientific">Clostridium botulinum CFSAN001627</name>
    <dbReference type="NCBI Taxonomy" id="1232189"/>
    <lineage>
        <taxon>Bacteria</taxon>
        <taxon>Bacillati</taxon>
        <taxon>Bacillota</taxon>
        <taxon>Clostridia</taxon>
        <taxon>Eubacteriales</taxon>
        <taxon>Clostridiaceae</taxon>
        <taxon>Clostridium</taxon>
    </lineage>
</organism>
<protein>
    <submittedName>
        <fullName evidence="2">Major facilitator family protein</fullName>
    </submittedName>
</protein>
<comment type="caution">
    <text evidence="2">The sequence shown here is derived from an EMBL/GenBank/DDBJ whole genome shotgun (WGS) entry which is preliminary data.</text>
</comment>
<keyword evidence="1" id="KW-0812">Transmembrane</keyword>
<gene>
    <name evidence="2" type="ORF">CFSAN001627_09583</name>
</gene>
<evidence type="ECO:0000313" key="2">
    <source>
        <dbReference type="EMBL" id="EKN42012.1"/>
    </source>
</evidence>
<sequence length="91" mass="10006">MYQSNNKFIKTNSSINNLEAKPILTNLLILVMSIACGLTVANLYYIQPLLADIAKTFHVSQLSIGFAAMLTQIGYAIGMIFILPLGDIKEK</sequence>
<reference evidence="2 3" key="1">
    <citation type="submission" date="2012-10" db="EMBL/GenBank/DDBJ databases">
        <authorList>
            <person name="Strain E.A."/>
            <person name="Brown E."/>
            <person name="Allard M.W."/>
            <person name="Gonzalez-Escalona N."/>
            <person name="Timme R."/>
        </authorList>
    </citation>
    <scope>NUCLEOTIDE SEQUENCE [LARGE SCALE GENOMIC DNA]</scope>
    <source>
        <strain evidence="2 3">CFSAN001627</strain>
    </source>
</reference>
<dbReference type="AlphaFoldDB" id="M1ZQT1"/>
<name>M1ZQT1_CLOBO</name>
<feature type="transmembrane region" description="Helical" evidence="1">
    <location>
        <begin position="66"/>
        <end position="86"/>
    </location>
</feature>
<dbReference type="SUPFAM" id="SSF103473">
    <property type="entry name" value="MFS general substrate transporter"/>
    <property type="match status" value="1"/>
</dbReference>
<dbReference type="EMBL" id="AMXI01000540">
    <property type="protein sequence ID" value="EKN42012.1"/>
    <property type="molecule type" value="Genomic_DNA"/>
</dbReference>
<feature type="non-terminal residue" evidence="2">
    <location>
        <position position="91"/>
    </location>
</feature>
<dbReference type="PANTHER" id="PTHR42910">
    <property type="entry name" value="TRANSPORTER SCO4007-RELATED"/>
    <property type="match status" value="1"/>
</dbReference>
<dbReference type="Proteomes" id="UP000011944">
    <property type="component" value="Unassembled WGS sequence"/>
</dbReference>
<evidence type="ECO:0000313" key="3">
    <source>
        <dbReference type="Proteomes" id="UP000011944"/>
    </source>
</evidence>
<dbReference type="InterPro" id="IPR036259">
    <property type="entry name" value="MFS_trans_sf"/>
</dbReference>
<keyword evidence="1" id="KW-0472">Membrane</keyword>
<dbReference type="PANTHER" id="PTHR42910:SF1">
    <property type="entry name" value="MAJOR FACILITATOR SUPERFAMILY (MFS) PROFILE DOMAIN-CONTAINING PROTEIN"/>
    <property type="match status" value="1"/>
</dbReference>
<evidence type="ECO:0000256" key="1">
    <source>
        <dbReference type="SAM" id="Phobius"/>
    </source>
</evidence>
<feature type="transmembrane region" description="Helical" evidence="1">
    <location>
        <begin position="23"/>
        <end position="46"/>
    </location>
</feature>
<accession>M1ZQT1</accession>
<proteinExistence type="predicted"/>
<reference evidence="2 3" key="2">
    <citation type="submission" date="2013-03" db="EMBL/GenBank/DDBJ databases">
        <title>Diversity in Clostridium botulinum.</title>
        <authorList>
            <person name="Timme R.E."/>
            <person name="Allard M."/>
            <person name="Luo Y."/>
            <person name="Strain E."/>
            <person name="Gonzalez-Escalona N."/>
            <person name="Brown E."/>
        </authorList>
    </citation>
    <scope>NUCLEOTIDE SEQUENCE [LARGE SCALE GENOMIC DNA]</scope>
    <source>
        <strain evidence="2 3">CFSAN001627</strain>
    </source>
</reference>